<dbReference type="Proteomes" id="UP000005018">
    <property type="component" value="Chromosome 2"/>
</dbReference>
<dbReference type="AlphaFoldDB" id="H8WZR1"/>
<dbReference type="GeneID" id="14538520"/>
<protein>
    <submittedName>
        <fullName evidence="2">Uncharacterized protein</fullName>
    </submittedName>
</protein>
<dbReference type="eggNOG" id="ENOG502RQ0W">
    <property type="taxonomic scope" value="Eukaryota"/>
</dbReference>
<accession>H8WZR1</accession>
<feature type="compositionally biased region" description="Polar residues" evidence="1">
    <location>
        <begin position="264"/>
        <end position="280"/>
    </location>
</feature>
<evidence type="ECO:0000256" key="1">
    <source>
        <dbReference type="SAM" id="MobiDB-lite"/>
    </source>
</evidence>
<reference evidence="2 3" key="1">
    <citation type="journal article" date="2012" name="PLoS ONE">
        <title>Sequence and analysis of the genome of the pathogenic yeast Candida orthopsilosis.</title>
        <authorList>
            <person name="Riccombeni A."/>
            <person name="Vidanes G."/>
            <person name="Proux-Wera E."/>
            <person name="Wolfe K.H."/>
            <person name="Butler G."/>
        </authorList>
    </citation>
    <scope>NUCLEOTIDE SEQUENCE [LARGE SCALE GENOMIC DNA]</scope>
    <source>
        <strain evidence="2 3">Co 90-125</strain>
    </source>
</reference>
<proteinExistence type="predicted"/>
<evidence type="ECO:0000313" key="2">
    <source>
        <dbReference type="EMBL" id="CCG22256.1"/>
    </source>
</evidence>
<dbReference type="OrthoDB" id="4087010at2759"/>
<keyword evidence="3" id="KW-1185">Reference proteome</keyword>
<evidence type="ECO:0000313" key="3">
    <source>
        <dbReference type="Proteomes" id="UP000005018"/>
    </source>
</evidence>
<sequence length="345" mass="39325">MDWTTDNQIQLEDYVKTYLGQLTDISKFFTNMDLEKVIKTTHFNDVELIKLKIDELFDHMVMDNDLHLSKFVSRWGNKDSPLFREVSKMINSVGLVPFREAVQETSANVETQSPTPGVEARPKAYDMPKLTKNQRRLSLELMQSKPKSPTTGNEGQLATTAATSITNLNVMTRSKPVLDRTFNGVRASTTKPELRNRRTSIVGEQLPKYIREQLNQEQPVQKITPKTSVRKLLQNNLPTISDTREVSRKPSRLQNLVTTSQSLYAHSNDVNSTTNTSEVENQLRYDTDDDDDREYISPGSLAKYYGVQFEDGSDVDYDDDEEDVDFVNVGGSISNDDENDYLFKV</sequence>
<organism evidence="2 3">
    <name type="scientific">Candida orthopsilosis (strain 90-125)</name>
    <name type="common">Yeast</name>
    <dbReference type="NCBI Taxonomy" id="1136231"/>
    <lineage>
        <taxon>Eukaryota</taxon>
        <taxon>Fungi</taxon>
        <taxon>Dikarya</taxon>
        <taxon>Ascomycota</taxon>
        <taxon>Saccharomycotina</taxon>
        <taxon>Pichiomycetes</taxon>
        <taxon>Debaryomycetaceae</taxon>
        <taxon>Candida/Lodderomyces clade</taxon>
        <taxon>Candida</taxon>
    </lineage>
</organism>
<gene>
    <name evidence="2" type="ORF">CORT_0B05480</name>
</gene>
<dbReference type="HOGENOM" id="CLU_056578_0_0_1"/>
<name>H8WZR1_CANO9</name>
<dbReference type="KEGG" id="cot:CORT_0B05480"/>
<feature type="region of interest" description="Disordered" evidence="1">
    <location>
        <begin position="264"/>
        <end position="294"/>
    </location>
</feature>
<dbReference type="RefSeq" id="XP_003867693.1">
    <property type="nucleotide sequence ID" value="XM_003867645.1"/>
</dbReference>
<dbReference type="EMBL" id="HE681720">
    <property type="protein sequence ID" value="CCG22256.1"/>
    <property type="molecule type" value="Genomic_DNA"/>
</dbReference>